<dbReference type="Proteomes" id="UP000410492">
    <property type="component" value="Unassembled WGS sequence"/>
</dbReference>
<proteinExistence type="predicted"/>
<keyword evidence="1" id="KW-0732">Signal</keyword>
<dbReference type="SUPFAM" id="SSF50998">
    <property type="entry name" value="Quinoprotein alcohol dehydrogenase-like"/>
    <property type="match status" value="1"/>
</dbReference>
<accession>A0A653C5K9</accession>
<reference evidence="2 3" key="1">
    <citation type="submission" date="2019-01" db="EMBL/GenBank/DDBJ databases">
        <authorList>
            <person name="Sayadi A."/>
        </authorList>
    </citation>
    <scope>NUCLEOTIDE SEQUENCE [LARGE SCALE GENOMIC DNA]</scope>
</reference>
<protein>
    <submittedName>
        <fullName evidence="2">Uncharacterized protein</fullName>
    </submittedName>
</protein>
<dbReference type="InterPro" id="IPR015943">
    <property type="entry name" value="WD40/YVTN_repeat-like_dom_sf"/>
</dbReference>
<sequence>MNLRYFYIFLICYVCNALVTGDEVDDKEIPENSSLDIVQDKDERLLIFSTLDGSLIAVKQDTGHILWKIKEKPIVQVPIDTSNAIVPIFLPDPKDGSLYLIGNVKEPLKKLPFTIPQLVSSSPCRSSDGILYTGKKKDTWFKLDPQTGKKQQILGWDDHSSTCPVDMEKSIYIGRSQYNLRMVDGKKPGNKWNVTFFDYTAAPMSKEDLSDYGNCKHVFL</sequence>
<dbReference type="SMART" id="SM00564">
    <property type="entry name" value="PQQ"/>
    <property type="match status" value="3"/>
</dbReference>
<evidence type="ECO:0000313" key="3">
    <source>
        <dbReference type="Proteomes" id="UP000410492"/>
    </source>
</evidence>
<keyword evidence="3" id="KW-1185">Reference proteome</keyword>
<dbReference type="EMBL" id="CAACVG010007009">
    <property type="protein sequence ID" value="VEN43197.1"/>
    <property type="molecule type" value="Genomic_DNA"/>
</dbReference>
<organism evidence="2 3">
    <name type="scientific">Callosobruchus maculatus</name>
    <name type="common">Southern cowpea weevil</name>
    <name type="synonym">Pulse bruchid</name>
    <dbReference type="NCBI Taxonomy" id="64391"/>
    <lineage>
        <taxon>Eukaryota</taxon>
        <taxon>Metazoa</taxon>
        <taxon>Ecdysozoa</taxon>
        <taxon>Arthropoda</taxon>
        <taxon>Hexapoda</taxon>
        <taxon>Insecta</taxon>
        <taxon>Pterygota</taxon>
        <taxon>Neoptera</taxon>
        <taxon>Endopterygota</taxon>
        <taxon>Coleoptera</taxon>
        <taxon>Polyphaga</taxon>
        <taxon>Cucujiformia</taxon>
        <taxon>Chrysomeloidea</taxon>
        <taxon>Chrysomelidae</taxon>
        <taxon>Bruchinae</taxon>
        <taxon>Bruchini</taxon>
        <taxon>Callosobruchus</taxon>
    </lineage>
</organism>
<dbReference type="Gene3D" id="2.130.10.10">
    <property type="entry name" value="YVTN repeat-like/Quinoprotein amine dehydrogenase"/>
    <property type="match status" value="1"/>
</dbReference>
<name>A0A653C5K9_CALMS</name>
<dbReference type="InterPro" id="IPR018391">
    <property type="entry name" value="PQQ_b-propeller_rpt"/>
</dbReference>
<feature type="chain" id="PRO_5024847363" evidence="1">
    <location>
        <begin position="22"/>
        <end position="220"/>
    </location>
</feature>
<feature type="signal peptide" evidence="1">
    <location>
        <begin position="1"/>
        <end position="21"/>
    </location>
</feature>
<gene>
    <name evidence="2" type="ORF">CALMAC_LOCUS6416</name>
</gene>
<dbReference type="OrthoDB" id="63989at2759"/>
<evidence type="ECO:0000256" key="1">
    <source>
        <dbReference type="SAM" id="SignalP"/>
    </source>
</evidence>
<dbReference type="AlphaFoldDB" id="A0A653C5K9"/>
<dbReference type="InterPro" id="IPR011047">
    <property type="entry name" value="Quinoprotein_ADH-like_sf"/>
</dbReference>
<evidence type="ECO:0000313" key="2">
    <source>
        <dbReference type="EMBL" id="VEN43197.1"/>
    </source>
</evidence>